<organism evidence="4 5">
    <name type="scientific">Mycobacteroides abscessus</name>
    <dbReference type="NCBI Taxonomy" id="36809"/>
    <lineage>
        <taxon>Bacteria</taxon>
        <taxon>Bacillati</taxon>
        <taxon>Actinomycetota</taxon>
        <taxon>Actinomycetes</taxon>
        <taxon>Mycobacteriales</taxon>
        <taxon>Mycobacteriaceae</taxon>
        <taxon>Mycobacteroides</taxon>
    </lineage>
</organism>
<keyword evidence="1" id="KW-0805">Transcription regulation</keyword>
<proteinExistence type="predicted"/>
<dbReference type="PANTHER" id="PTHR43130">
    <property type="entry name" value="ARAC-FAMILY TRANSCRIPTIONAL REGULATOR"/>
    <property type="match status" value="1"/>
</dbReference>
<name>A0A0U0ZW17_9MYCO</name>
<sequence length="318" mass="34672">MLRSVAALVLDRVAVFEFGVICEVFGIDRARDGVPNFDFRVCGVEPGVPLRTTVGASLIPDHGLEGLADADLVALPARPFTEGYPQEALDAVRAASERGATILTVCSGAFIAGAAGLLDGRRCTTHWMYTDTLARQYPTATVDRDVLFVDDGDLITSAGTAAGIDACLHLVRRELGSEITNRIARRMVVPPQRAGGQRQFIPQPVPDMVADGFGELCDWLIENIDQSHTVAELAARVHMSTRTFARKFTDQTGVTPMRWIIDQRVLRARRLLEETDLDIDTVAARSGFGTAILLRHHFRRGVGITPTDYRKAFAVAAD</sequence>
<evidence type="ECO:0000256" key="3">
    <source>
        <dbReference type="ARBA" id="ARBA00023163"/>
    </source>
</evidence>
<dbReference type="Pfam" id="PF12833">
    <property type="entry name" value="HTH_18"/>
    <property type="match status" value="1"/>
</dbReference>
<evidence type="ECO:0000256" key="1">
    <source>
        <dbReference type="ARBA" id="ARBA00023015"/>
    </source>
</evidence>
<dbReference type="InterPro" id="IPR009057">
    <property type="entry name" value="Homeodomain-like_sf"/>
</dbReference>
<accession>A0A0U0ZW17</accession>
<dbReference type="SUPFAM" id="SSF52317">
    <property type="entry name" value="Class I glutamine amidotransferase-like"/>
    <property type="match status" value="1"/>
</dbReference>
<reference evidence="4 5" key="1">
    <citation type="submission" date="2015-03" db="EMBL/GenBank/DDBJ databases">
        <authorList>
            <person name="Murphy D."/>
        </authorList>
    </citation>
    <scope>NUCLEOTIDE SEQUENCE [LARGE SCALE GENOMIC DNA]</scope>
    <source>
        <strain evidence="4 5">PAP088</strain>
    </source>
</reference>
<dbReference type="Proteomes" id="UP000045782">
    <property type="component" value="Unassembled WGS sequence"/>
</dbReference>
<dbReference type="AlphaFoldDB" id="A0A0U0ZW17"/>
<dbReference type="PROSITE" id="PS00041">
    <property type="entry name" value="HTH_ARAC_FAMILY_1"/>
    <property type="match status" value="1"/>
</dbReference>
<dbReference type="EMBL" id="CSWP01000016">
    <property type="protein sequence ID" value="CPV73693.1"/>
    <property type="molecule type" value="Genomic_DNA"/>
</dbReference>
<dbReference type="GO" id="GO:0003700">
    <property type="term" value="F:DNA-binding transcription factor activity"/>
    <property type="evidence" value="ECO:0007669"/>
    <property type="project" value="InterPro"/>
</dbReference>
<evidence type="ECO:0000313" key="5">
    <source>
        <dbReference type="Proteomes" id="UP000045782"/>
    </source>
</evidence>
<dbReference type="InterPro" id="IPR018062">
    <property type="entry name" value="HTH_AraC-typ_CS"/>
</dbReference>
<dbReference type="PANTHER" id="PTHR43130:SF3">
    <property type="entry name" value="HTH-TYPE TRANSCRIPTIONAL REGULATOR RV1931C"/>
    <property type="match status" value="1"/>
</dbReference>
<dbReference type="InterPro" id="IPR052158">
    <property type="entry name" value="INH-QAR"/>
</dbReference>
<dbReference type="InterPro" id="IPR002818">
    <property type="entry name" value="DJ-1/PfpI"/>
</dbReference>
<dbReference type="Pfam" id="PF01965">
    <property type="entry name" value="DJ-1_PfpI"/>
    <property type="match status" value="1"/>
</dbReference>
<keyword evidence="3" id="KW-0804">Transcription</keyword>
<dbReference type="CDD" id="cd03137">
    <property type="entry name" value="GATase1_AraC_1"/>
    <property type="match status" value="1"/>
</dbReference>
<dbReference type="Gene3D" id="1.10.10.60">
    <property type="entry name" value="Homeodomain-like"/>
    <property type="match status" value="1"/>
</dbReference>
<dbReference type="InterPro" id="IPR029062">
    <property type="entry name" value="Class_I_gatase-like"/>
</dbReference>
<dbReference type="RefSeq" id="WP_016892090.1">
    <property type="nucleotide sequence ID" value="NZ_CSVC01000017.1"/>
</dbReference>
<dbReference type="InterPro" id="IPR018060">
    <property type="entry name" value="HTH_AraC"/>
</dbReference>
<keyword evidence="2" id="KW-0238">DNA-binding</keyword>
<dbReference type="PROSITE" id="PS01124">
    <property type="entry name" value="HTH_ARAC_FAMILY_2"/>
    <property type="match status" value="1"/>
</dbReference>
<gene>
    <name evidence="4" type="primary">rhaS_3</name>
    <name evidence="4" type="ORF">ERS075579_05331</name>
</gene>
<dbReference type="SUPFAM" id="SSF46689">
    <property type="entry name" value="Homeodomain-like"/>
    <property type="match status" value="2"/>
</dbReference>
<dbReference type="Gene3D" id="3.40.50.880">
    <property type="match status" value="1"/>
</dbReference>
<protein>
    <submittedName>
        <fullName evidence="4">Probable transcription regulator, AraC family</fullName>
    </submittedName>
</protein>
<evidence type="ECO:0000256" key="2">
    <source>
        <dbReference type="ARBA" id="ARBA00023125"/>
    </source>
</evidence>
<dbReference type="SMART" id="SM00342">
    <property type="entry name" value="HTH_ARAC"/>
    <property type="match status" value="1"/>
</dbReference>
<dbReference type="GO" id="GO:0043565">
    <property type="term" value="F:sequence-specific DNA binding"/>
    <property type="evidence" value="ECO:0007669"/>
    <property type="project" value="InterPro"/>
</dbReference>
<evidence type="ECO:0000313" key="4">
    <source>
        <dbReference type="EMBL" id="CPV73693.1"/>
    </source>
</evidence>